<keyword evidence="3" id="KW-0813">Transport</keyword>
<evidence type="ECO:0000256" key="8">
    <source>
        <dbReference type="SAM" id="Phobius"/>
    </source>
</evidence>
<feature type="transmembrane region" description="Helical" evidence="8">
    <location>
        <begin position="499"/>
        <end position="519"/>
    </location>
</feature>
<dbReference type="Gene3D" id="1.20.1250.20">
    <property type="entry name" value="MFS general substrate transporter like domains"/>
    <property type="match status" value="1"/>
</dbReference>
<comment type="caution">
    <text evidence="9">The sequence shown here is derived from an EMBL/GenBank/DDBJ whole genome shotgun (WGS) entry which is preliminary data.</text>
</comment>
<dbReference type="GO" id="GO:0022857">
    <property type="term" value="F:transmembrane transporter activity"/>
    <property type="evidence" value="ECO:0007669"/>
    <property type="project" value="InterPro"/>
</dbReference>
<reference evidence="9" key="1">
    <citation type="submission" date="2021-12" db="EMBL/GenBank/DDBJ databases">
        <title>Convergent genome expansion in fungi linked to evolution of root-endophyte symbiosis.</title>
        <authorList>
            <consortium name="DOE Joint Genome Institute"/>
            <person name="Ke Y.-H."/>
            <person name="Bonito G."/>
            <person name="Liao H.-L."/>
            <person name="Looney B."/>
            <person name="Rojas-Flechas A."/>
            <person name="Nash J."/>
            <person name="Hameed K."/>
            <person name="Schadt C."/>
            <person name="Martin F."/>
            <person name="Crous P.W."/>
            <person name="Miettinen O."/>
            <person name="Magnuson J.K."/>
            <person name="Labbe J."/>
            <person name="Jacobson D."/>
            <person name="Doktycz M.J."/>
            <person name="Veneault-Fourrey C."/>
            <person name="Kuo A."/>
            <person name="Mondo S."/>
            <person name="Calhoun S."/>
            <person name="Riley R."/>
            <person name="Ohm R."/>
            <person name="LaButti K."/>
            <person name="Andreopoulos B."/>
            <person name="Pangilinan J."/>
            <person name="Nolan M."/>
            <person name="Tritt A."/>
            <person name="Clum A."/>
            <person name="Lipzen A."/>
            <person name="Daum C."/>
            <person name="Barry K."/>
            <person name="Grigoriev I.V."/>
            <person name="Vilgalys R."/>
        </authorList>
    </citation>
    <scope>NUCLEOTIDE SEQUENCE</scope>
    <source>
        <strain evidence="9">PMI_201</strain>
    </source>
</reference>
<feature type="transmembrane region" description="Helical" evidence="8">
    <location>
        <begin position="434"/>
        <end position="452"/>
    </location>
</feature>
<evidence type="ECO:0000256" key="7">
    <source>
        <dbReference type="SAM" id="MobiDB-lite"/>
    </source>
</evidence>
<feature type="transmembrane region" description="Helical" evidence="8">
    <location>
        <begin position="408"/>
        <end position="427"/>
    </location>
</feature>
<dbReference type="AlphaFoldDB" id="A0AAD4Q4C4"/>
<keyword evidence="10" id="KW-1185">Reference proteome</keyword>
<feature type="transmembrane region" description="Helical" evidence="8">
    <location>
        <begin position="326"/>
        <end position="346"/>
    </location>
</feature>
<proteinExistence type="inferred from homology"/>
<comment type="similarity">
    <text evidence="2">Belongs to the major facilitator superfamily.</text>
</comment>
<dbReference type="FunFam" id="1.20.1250.20:FF:000284">
    <property type="entry name" value="Siderophore iron transporter mirB"/>
    <property type="match status" value="1"/>
</dbReference>
<dbReference type="InterPro" id="IPR036259">
    <property type="entry name" value="MFS_trans_sf"/>
</dbReference>
<feature type="transmembrane region" description="Helical" evidence="8">
    <location>
        <begin position="295"/>
        <end position="314"/>
    </location>
</feature>
<dbReference type="GO" id="GO:0005886">
    <property type="term" value="C:plasma membrane"/>
    <property type="evidence" value="ECO:0007669"/>
    <property type="project" value="TreeGrafter"/>
</dbReference>
<keyword evidence="5 8" id="KW-1133">Transmembrane helix</keyword>
<keyword evidence="4 8" id="KW-0812">Transmembrane</keyword>
<organism evidence="9 10">
    <name type="scientific">Talaromyces proteolyticus</name>
    <dbReference type="NCBI Taxonomy" id="1131652"/>
    <lineage>
        <taxon>Eukaryota</taxon>
        <taxon>Fungi</taxon>
        <taxon>Dikarya</taxon>
        <taxon>Ascomycota</taxon>
        <taxon>Pezizomycotina</taxon>
        <taxon>Eurotiomycetes</taxon>
        <taxon>Eurotiomycetidae</taxon>
        <taxon>Eurotiales</taxon>
        <taxon>Trichocomaceae</taxon>
        <taxon>Talaromyces</taxon>
        <taxon>Talaromyces sect. Bacilispori</taxon>
    </lineage>
</organism>
<dbReference type="PANTHER" id="PTHR23501">
    <property type="entry name" value="MAJOR FACILITATOR SUPERFAMILY"/>
    <property type="match status" value="1"/>
</dbReference>
<evidence type="ECO:0000256" key="3">
    <source>
        <dbReference type="ARBA" id="ARBA00022448"/>
    </source>
</evidence>
<dbReference type="EMBL" id="JAJTJA010000002">
    <property type="protein sequence ID" value="KAH8703086.1"/>
    <property type="molecule type" value="Genomic_DNA"/>
</dbReference>
<keyword evidence="6 8" id="KW-0472">Membrane</keyword>
<evidence type="ECO:0000256" key="2">
    <source>
        <dbReference type="ARBA" id="ARBA00008335"/>
    </source>
</evidence>
<dbReference type="RefSeq" id="XP_046076104.1">
    <property type="nucleotide sequence ID" value="XM_046210473.1"/>
</dbReference>
<feature type="region of interest" description="Disordered" evidence="7">
    <location>
        <begin position="16"/>
        <end position="51"/>
    </location>
</feature>
<evidence type="ECO:0000313" key="10">
    <source>
        <dbReference type="Proteomes" id="UP001201262"/>
    </source>
</evidence>
<dbReference type="SUPFAM" id="SSF103473">
    <property type="entry name" value="MFS general substrate transporter"/>
    <property type="match status" value="1"/>
</dbReference>
<feature type="transmembrane region" description="Helical" evidence="8">
    <location>
        <begin position="154"/>
        <end position="171"/>
    </location>
</feature>
<sequence length="607" mass="66698">MGVVLDNVHNRDTSQVGATVLPTDGIPDEKAPPSAEDAAANDSDNLSLEARNEKEVLQNPDKVTSYAEAGVQKAEASALVWGKKAVYATYAWIWVCFFMLAFQSAVGNQLLFTAYSDFQNAPAIATANILATIVGGVLKLPIAKVLNLWGRSEGLVIALIVYIIGIILLASCTGPDSYAAGYVLYWIGYDALYVILDVFIADTSGMRNRAFAFGFVNTPFICTAFTGPLAAASFVKTSGWRWGYGVFSIIMPFVFLPLAVVFKFYQRKAKRLGVYNKEPSGRTVKQSLVYYLHEFDVVGAFLLMSAFILFLLPFSLQSSRRITYDSAAFICMIIIGFLLFFVFAAWERFGARVQFVRWELLKKRTVLGACLCAAALNLSFSCWDLNYYYFVMVAYNLNLADTGYMTQIYNVGSCFWGPVFGLSVRFTKQFKYTCLAFGVPLLLLGAGLQIHFRGQEGSIGYLIMCQIFIAFSGGTLVIGNDMAVMAAADRMGVPMMLSLIFMFSSLGSSIGSAVSTSIYSSTFPDALASALPDALKSNATEIYNSGYLVQYTYPVGTPTRDAINYAWGYTQKYESVAAVCFSILTIPAVAIWKNYKVDKQQNKGTML</sequence>
<evidence type="ECO:0000256" key="6">
    <source>
        <dbReference type="ARBA" id="ARBA00023136"/>
    </source>
</evidence>
<feature type="transmembrane region" description="Helical" evidence="8">
    <location>
        <begin position="85"/>
        <end position="103"/>
    </location>
</feature>
<dbReference type="InterPro" id="IPR011701">
    <property type="entry name" value="MFS"/>
</dbReference>
<evidence type="ECO:0000256" key="4">
    <source>
        <dbReference type="ARBA" id="ARBA00022692"/>
    </source>
</evidence>
<feature type="transmembrane region" description="Helical" evidence="8">
    <location>
        <begin position="575"/>
        <end position="592"/>
    </location>
</feature>
<feature type="compositionally biased region" description="Low complexity" evidence="7">
    <location>
        <begin position="32"/>
        <end position="45"/>
    </location>
</feature>
<comment type="subcellular location">
    <subcellularLocation>
        <location evidence="1">Membrane</location>
        <topology evidence="1">Multi-pass membrane protein</topology>
    </subcellularLocation>
</comment>
<feature type="transmembrane region" description="Helical" evidence="8">
    <location>
        <begin position="458"/>
        <end position="478"/>
    </location>
</feature>
<name>A0AAD4Q4C4_9EURO</name>
<dbReference type="Pfam" id="PF07690">
    <property type="entry name" value="MFS_1"/>
    <property type="match status" value="1"/>
</dbReference>
<feature type="transmembrane region" description="Helical" evidence="8">
    <location>
        <begin position="183"/>
        <end position="200"/>
    </location>
</feature>
<dbReference type="PANTHER" id="PTHR23501:SF107">
    <property type="entry name" value="TRANSPORTER, PUTATIVE (AFU_ORTHOLOGUE AFUA_7G04730)-RELATED"/>
    <property type="match status" value="1"/>
</dbReference>
<feature type="transmembrane region" description="Helical" evidence="8">
    <location>
        <begin position="212"/>
        <end position="235"/>
    </location>
</feature>
<evidence type="ECO:0000256" key="1">
    <source>
        <dbReference type="ARBA" id="ARBA00004141"/>
    </source>
</evidence>
<feature type="transmembrane region" description="Helical" evidence="8">
    <location>
        <begin position="123"/>
        <end position="142"/>
    </location>
</feature>
<dbReference type="GeneID" id="70240760"/>
<feature type="transmembrane region" description="Helical" evidence="8">
    <location>
        <begin position="241"/>
        <end position="262"/>
    </location>
</feature>
<feature type="transmembrane region" description="Helical" evidence="8">
    <location>
        <begin position="366"/>
        <end position="388"/>
    </location>
</feature>
<gene>
    <name evidence="9" type="ORF">BGW36DRAFT_287036</name>
</gene>
<protein>
    <submittedName>
        <fullName evidence="9">Siderochrome-iron transporter</fullName>
    </submittedName>
</protein>
<accession>A0AAD4Q4C4</accession>
<evidence type="ECO:0000256" key="5">
    <source>
        <dbReference type="ARBA" id="ARBA00022989"/>
    </source>
</evidence>
<evidence type="ECO:0000313" key="9">
    <source>
        <dbReference type="EMBL" id="KAH8703086.1"/>
    </source>
</evidence>
<dbReference type="Proteomes" id="UP001201262">
    <property type="component" value="Unassembled WGS sequence"/>
</dbReference>